<reference evidence="1" key="1">
    <citation type="journal article" date="2015" name="Nature">
        <title>Complex archaea that bridge the gap between prokaryotes and eukaryotes.</title>
        <authorList>
            <person name="Spang A."/>
            <person name="Saw J.H."/>
            <person name="Jorgensen S.L."/>
            <person name="Zaremba-Niedzwiedzka K."/>
            <person name="Martijn J."/>
            <person name="Lind A.E."/>
            <person name="van Eijk R."/>
            <person name="Schleper C."/>
            <person name="Guy L."/>
            <person name="Ettema T.J."/>
        </authorList>
    </citation>
    <scope>NUCLEOTIDE SEQUENCE</scope>
</reference>
<protein>
    <submittedName>
        <fullName evidence="1">Uncharacterized protein</fullName>
    </submittedName>
</protein>
<organism evidence="1">
    <name type="scientific">marine sediment metagenome</name>
    <dbReference type="NCBI Taxonomy" id="412755"/>
    <lineage>
        <taxon>unclassified sequences</taxon>
        <taxon>metagenomes</taxon>
        <taxon>ecological metagenomes</taxon>
    </lineage>
</organism>
<sequence length="54" mass="6491">MNCAVPNRFKSAIQRANDTIPEPKNRIVYYEHLIRLMQQQIAYLQREIATCRRK</sequence>
<name>A0A0F9D088_9ZZZZ</name>
<dbReference type="AlphaFoldDB" id="A0A0F9D088"/>
<evidence type="ECO:0000313" key="1">
    <source>
        <dbReference type="EMBL" id="KKL47141.1"/>
    </source>
</evidence>
<comment type="caution">
    <text evidence="1">The sequence shown here is derived from an EMBL/GenBank/DDBJ whole genome shotgun (WGS) entry which is preliminary data.</text>
</comment>
<gene>
    <name evidence="1" type="ORF">LCGC14_2338510</name>
</gene>
<dbReference type="EMBL" id="LAZR01033776">
    <property type="protein sequence ID" value="KKL47141.1"/>
    <property type="molecule type" value="Genomic_DNA"/>
</dbReference>
<accession>A0A0F9D088</accession>
<proteinExistence type="predicted"/>